<proteinExistence type="predicted"/>
<reference evidence="2 4" key="2">
    <citation type="submission" date="2017-12" db="EMBL/GenBank/DDBJ databases">
        <title>Comparative Functional Genomics of Dry Heat Resistant strains isolated from the Viking Spacecraft.</title>
        <authorList>
            <person name="Seuylemezian A."/>
            <person name="Cooper K."/>
            <person name="Vaishampayan P."/>
        </authorList>
    </citation>
    <scope>NUCLEOTIDE SEQUENCE [LARGE SCALE GENOMIC DNA]</scope>
    <source>
        <strain evidence="2 4">ATCC 29669</strain>
    </source>
</reference>
<reference evidence="1 3" key="1">
    <citation type="submission" date="2017-11" db="EMBL/GenBank/DDBJ databases">
        <title>Comparitive Functional Genomics of Dry Heat Resistant strains isolated from the Viking Spacecraft.</title>
        <authorList>
            <person name="Seuylemezian A."/>
            <person name="Cooper K."/>
            <person name="Vaishampayan P."/>
        </authorList>
    </citation>
    <scope>NUCLEOTIDE SEQUENCE [LARGE SCALE GENOMIC DNA]</scope>
    <source>
        <strain evidence="1 3">M4.6</strain>
    </source>
</reference>
<dbReference type="InterPro" id="IPR025716">
    <property type="entry name" value="Post-transcriptional_regulator"/>
</dbReference>
<dbReference type="AlphaFoldDB" id="A0A2N5GH21"/>
<accession>A0A2N5GH21</accession>
<keyword evidence="4" id="KW-1185">Reference proteome</keyword>
<organism evidence="1 3">
    <name type="scientific">Bacillus canaveralius</name>
    <dbReference type="NCBI Taxonomy" id="1403243"/>
    <lineage>
        <taxon>Bacteria</taxon>
        <taxon>Bacillati</taxon>
        <taxon>Bacillota</taxon>
        <taxon>Bacilli</taxon>
        <taxon>Bacillales</taxon>
        <taxon>Bacillaceae</taxon>
        <taxon>Bacillus</taxon>
    </lineage>
</organism>
<sequence length="98" mass="12011">MHIGHEYDRFYSQVKPALHSKLDEFKLLGYETITEHELWDYMVKKKWKKTREDILIHEIVQEILSVKVNEYMNFATVEAFKQADFHFSNEEDRREFLK</sequence>
<dbReference type="Pfam" id="PF13797">
    <property type="entry name" value="Post_transc_reg"/>
    <property type="match status" value="1"/>
</dbReference>
<gene>
    <name evidence="1" type="ORF">CU635_19850</name>
    <name evidence="2" type="ORF">CVD25_21875</name>
</gene>
<protein>
    <submittedName>
        <fullName evidence="1">Post-transcriptional regulator</fullName>
    </submittedName>
</protein>
<evidence type="ECO:0000313" key="1">
    <source>
        <dbReference type="EMBL" id="PLR80070.1"/>
    </source>
</evidence>
<name>A0A2N5GH21_9BACI</name>
<dbReference type="EMBL" id="PGVA01000061">
    <property type="protein sequence ID" value="PLR80070.1"/>
    <property type="molecule type" value="Genomic_DNA"/>
</dbReference>
<evidence type="ECO:0000313" key="3">
    <source>
        <dbReference type="Proteomes" id="UP000234951"/>
    </source>
</evidence>
<evidence type="ECO:0000313" key="2">
    <source>
        <dbReference type="EMBL" id="PLR89055.1"/>
    </source>
</evidence>
<comment type="caution">
    <text evidence="1">The sequence shown here is derived from an EMBL/GenBank/DDBJ whole genome shotgun (WGS) entry which is preliminary data.</text>
</comment>
<dbReference type="OrthoDB" id="2990595at2"/>
<dbReference type="Proteomes" id="UP000235114">
    <property type="component" value="Unassembled WGS sequence"/>
</dbReference>
<dbReference type="Proteomes" id="UP000234951">
    <property type="component" value="Unassembled WGS sequence"/>
</dbReference>
<evidence type="ECO:0000313" key="4">
    <source>
        <dbReference type="Proteomes" id="UP000235114"/>
    </source>
</evidence>
<dbReference type="EMBL" id="PGVD01000088">
    <property type="protein sequence ID" value="PLR89055.1"/>
    <property type="molecule type" value="Genomic_DNA"/>
</dbReference>